<evidence type="ECO:0000313" key="3">
    <source>
        <dbReference type="Proteomes" id="UP000252707"/>
    </source>
</evidence>
<dbReference type="EMBL" id="QPJY01000001">
    <property type="protein sequence ID" value="RCX33303.1"/>
    <property type="molecule type" value="Genomic_DNA"/>
</dbReference>
<organism evidence="2 3">
    <name type="scientific">Thioalbus denitrificans</name>
    <dbReference type="NCBI Taxonomy" id="547122"/>
    <lineage>
        <taxon>Bacteria</taxon>
        <taxon>Pseudomonadati</taxon>
        <taxon>Pseudomonadota</taxon>
        <taxon>Gammaproteobacteria</taxon>
        <taxon>Chromatiales</taxon>
        <taxon>Ectothiorhodospiraceae</taxon>
        <taxon>Thioalbus</taxon>
    </lineage>
</organism>
<reference evidence="2 3" key="1">
    <citation type="submission" date="2018-07" db="EMBL/GenBank/DDBJ databases">
        <title>Genomic Encyclopedia of Type Strains, Phase IV (KMG-IV): sequencing the most valuable type-strain genomes for metagenomic binning, comparative biology and taxonomic classification.</title>
        <authorList>
            <person name="Goeker M."/>
        </authorList>
    </citation>
    <scope>NUCLEOTIDE SEQUENCE [LARGE SCALE GENOMIC DNA]</scope>
    <source>
        <strain evidence="2 3">DSM 26407</strain>
    </source>
</reference>
<name>A0A369CHY6_9GAMM</name>
<gene>
    <name evidence="2" type="ORF">DFQ59_101604</name>
</gene>
<dbReference type="AlphaFoldDB" id="A0A369CHY6"/>
<feature type="transmembrane region" description="Helical" evidence="1">
    <location>
        <begin position="12"/>
        <end position="30"/>
    </location>
</feature>
<evidence type="ECO:0000313" key="2">
    <source>
        <dbReference type="EMBL" id="RCX33303.1"/>
    </source>
</evidence>
<proteinExistence type="predicted"/>
<keyword evidence="1" id="KW-0472">Membrane</keyword>
<sequence length="77" mass="8735">MQKRDRIRRQRALAKAGMLGALGVVVWTGYQRGRRFIPWHTAAGVAMIGFTLWHMGLYCSNGNNGKTRHEVKRRAPA</sequence>
<protein>
    <submittedName>
        <fullName evidence="2">Uncharacterized protein</fullName>
    </submittedName>
</protein>
<dbReference type="RefSeq" id="WP_147275155.1">
    <property type="nucleotide sequence ID" value="NZ_QPJY01000001.1"/>
</dbReference>
<evidence type="ECO:0000256" key="1">
    <source>
        <dbReference type="SAM" id="Phobius"/>
    </source>
</evidence>
<dbReference type="Proteomes" id="UP000252707">
    <property type="component" value="Unassembled WGS sequence"/>
</dbReference>
<keyword evidence="3" id="KW-1185">Reference proteome</keyword>
<feature type="transmembrane region" description="Helical" evidence="1">
    <location>
        <begin position="36"/>
        <end position="59"/>
    </location>
</feature>
<comment type="caution">
    <text evidence="2">The sequence shown here is derived from an EMBL/GenBank/DDBJ whole genome shotgun (WGS) entry which is preliminary data.</text>
</comment>
<dbReference type="OrthoDB" id="5460567at2"/>
<keyword evidence="1" id="KW-0812">Transmembrane</keyword>
<keyword evidence="1" id="KW-1133">Transmembrane helix</keyword>
<accession>A0A369CHY6</accession>